<gene>
    <name evidence="1" type="ORF">NG99_07950</name>
</gene>
<keyword evidence="2" id="KW-1185">Reference proteome</keyword>
<comment type="caution">
    <text evidence="1">The sequence shown here is derived from an EMBL/GenBank/DDBJ whole genome shotgun (WGS) entry which is preliminary data.</text>
</comment>
<evidence type="ECO:0000313" key="2">
    <source>
        <dbReference type="Proteomes" id="UP000030351"/>
    </source>
</evidence>
<protein>
    <submittedName>
        <fullName evidence="1">Uncharacterized protein</fullName>
    </submittedName>
</protein>
<dbReference type="AlphaFoldDB" id="A0A0A3Z6S8"/>
<dbReference type="Proteomes" id="UP000030351">
    <property type="component" value="Unassembled WGS sequence"/>
</dbReference>
<proteinExistence type="predicted"/>
<evidence type="ECO:0000313" key="1">
    <source>
        <dbReference type="EMBL" id="KGT94545.1"/>
    </source>
</evidence>
<name>A0A0A3Z6S8_9GAMM</name>
<organism evidence="1 2">
    <name type="scientific">Erwinia typographi</name>
    <dbReference type="NCBI Taxonomy" id="371042"/>
    <lineage>
        <taxon>Bacteria</taxon>
        <taxon>Pseudomonadati</taxon>
        <taxon>Pseudomonadota</taxon>
        <taxon>Gammaproteobacteria</taxon>
        <taxon>Enterobacterales</taxon>
        <taxon>Erwiniaceae</taxon>
        <taxon>Erwinia</taxon>
    </lineage>
</organism>
<sequence>MTRKIIIWKLIHYEDLTVTEPIAVLYFLLTLRLYALRQLDQRVDGIIYAHWSIHYALIIFRTIVKNMYPIFVDLKESLVCPLSQLQLKLRIFD</sequence>
<reference evidence="1 2" key="1">
    <citation type="submission" date="2014-10" db="EMBL/GenBank/DDBJ databases">
        <title>Genome sequence of Erwinia typographi M043b.</title>
        <authorList>
            <person name="Chan K.-G."/>
            <person name="Tan W.-S."/>
        </authorList>
    </citation>
    <scope>NUCLEOTIDE SEQUENCE [LARGE SCALE GENOMIC DNA]</scope>
    <source>
        <strain evidence="1 2">M043b</strain>
    </source>
</reference>
<accession>A0A0A3Z6S8</accession>
<dbReference type="EMBL" id="JRUQ01000027">
    <property type="protein sequence ID" value="KGT94545.1"/>
    <property type="molecule type" value="Genomic_DNA"/>
</dbReference>